<dbReference type="AlphaFoldDB" id="A0A1H2RFY8"/>
<dbReference type="PANTHER" id="PTHR43479">
    <property type="entry name" value="ACREF/ENVCD OPERON REPRESSOR-RELATED"/>
    <property type="match status" value="1"/>
</dbReference>
<gene>
    <name evidence="4" type="ORF">SAMN05444411_101226</name>
</gene>
<dbReference type="GO" id="GO:0003677">
    <property type="term" value="F:DNA binding"/>
    <property type="evidence" value="ECO:0007669"/>
    <property type="project" value="UniProtKB-UniRule"/>
</dbReference>
<reference evidence="4 5" key="1">
    <citation type="submission" date="2016-10" db="EMBL/GenBank/DDBJ databases">
        <authorList>
            <person name="de Groot N.N."/>
        </authorList>
    </citation>
    <scope>NUCLEOTIDE SEQUENCE [LARGE SCALE GENOMIC DNA]</scope>
    <source>
        <strain evidence="4 5">DSM 24956</strain>
    </source>
</reference>
<dbReference type="InterPro" id="IPR050624">
    <property type="entry name" value="HTH-type_Tx_Regulator"/>
</dbReference>
<dbReference type="PRINTS" id="PR00455">
    <property type="entry name" value="HTHTETR"/>
</dbReference>
<dbReference type="Pfam" id="PF00440">
    <property type="entry name" value="TetR_N"/>
    <property type="match status" value="1"/>
</dbReference>
<dbReference type="PROSITE" id="PS50977">
    <property type="entry name" value="HTH_TETR_2"/>
    <property type="match status" value="1"/>
</dbReference>
<evidence type="ECO:0000256" key="2">
    <source>
        <dbReference type="PROSITE-ProRule" id="PRU00335"/>
    </source>
</evidence>
<evidence type="ECO:0000313" key="4">
    <source>
        <dbReference type="EMBL" id="SDW18080.1"/>
    </source>
</evidence>
<dbReference type="InterPro" id="IPR009057">
    <property type="entry name" value="Homeodomain-like_sf"/>
</dbReference>
<dbReference type="STRING" id="762486.SAMN05444411_101226"/>
<dbReference type="PANTHER" id="PTHR43479:SF11">
    <property type="entry name" value="ACREF_ENVCD OPERON REPRESSOR-RELATED"/>
    <property type="match status" value="1"/>
</dbReference>
<name>A0A1H2RFY8_9FLAO</name>
<evidence type="ECO:0000259" key="3">
    <source>
        <dbReference type="PROSITE" id="PS50977"/>
    </source>
</evidence>
<proteinExistence type="predicted"/>
<evidence type="ECO:0000313" key="5">
    <source>
        <dbReference type="Proteomes" id="UP000199595"/>
    </source>
</evidence>
<accession>A0A1H2RFY8</accession>
<keyword evidence="5" id="KW-1185">Reference proteome</keyword>
<dbReference type="InterPro" id="IPR001647">
    <property type="entry name" value="HTH_TetR"/>
</dbReference>
<dbReference type="Pfam" id="PF22604">
    <property type="entry name" value="TetR_HI_0893_C"/>
    <property type="match status" value="1"/>
</dbReference>
<feature type="DNA-binding region" description="H-T-H motif" evidence="2">
    <location>
        <begin position="31"/>
        <end position="50"/>
    </location>
</feature>
<evidence type="ECO:0000256" key="1">
    <source>
        <dbReference type="ARBA" id="ARBA00023125"/>
    </source>
</evidence>
<dbReference type="EMBL" id="FNNJ01000001">
    <property type="protein sequence ID" value="SDW18080.1"/>
    <property type="molecule type" value="Genomic_DNA"/>
</dbReference>
<organism evidence="4 5">
    <name type="scientific">Lutibacter oricola</name>
    <dbReference type="NCBI Taxonomy" id="762486"/>
    <lineage>
        <taxon>Bacteria</taxon>
        <taxon>Pseudomonadati</taxon>
        <taxon>Bacteroidota</taxon>
        <taxon>Flavobacteriia</taxon>
        <taxon>Flavobacteriales</taxon>
        <taxon>Flavobacteriaceae</taxon>
        <taxon>Lutibacter</taxon>
    </lineage>
</organism>
<keyword evidence="1 2" id="KW-0238">DNA-binding</keyword>
<dbReference type="OrthoDB" id="6430772at2"/>
<dbReference type="Gene3D" id="1.10.357.10">
    <property type="entry name" value="Tetracycline Repressor, domain 2"/>
    <property type="match status" value="1"/>
</dbReference>
<feature type="domain" description="HTH tetR-type" evidence="3">
    <location>
        <begin position="8"/>
        <end position="68"/>
    </location>
</feature>
<dbReference type="RefSeq" id="WP_090118851.1">
    <property type="nucleotide sequence ID" value="NZ_FNNJ01000001.1"/>
</dbReference>
<dbReference type="InterPro" id="IPR054422">
    <property type="entry name" value="TetR-like_HI_0893_C"/>
</dbReference>
<sequence>MAIRQKCPEKRKSLLNATLNLVNNNGFHDAPMSKIAKTANVSPATIYIYFKNKQDLVDQLYLEVKKHFSEYAFKNYNEDLGIEDGFKLIWHNIAQFKLEQVEEANFLSACDNTPIINDEIRKLGVELLNPLKLLWEKGIKDNILKNLSPFTMYAFTIYPLAFLLQCHQKKQCELNSEKMDRAYKAAWDSIKL</sequence>
<dbReference type="SUPFAM" id="SSF46689">
    <property type="entry name" value="Homeodomain-like"/>
    <property type="match status" value="1"/>
</dbReference>
<protein>
    <submittedName>
        <fullName evidence="4">Transcriptional regulator, TetR family</fullName>
    </submittedName>
</protein>
<dbReference type="Proteomes" id="UP000199595">
    <property type="component" value="Unassembled WGS sequence"/>
</dbReference>